<dbReference type="EMBL" id="VFQX01000051">
    <property type="protein sequence ID" value="KAF0974883.1"/>
    <property type="molecule type" value="Genomic_DNA"/>
</dbReference>
<dbReference type="VEuPathDB" id="AmoebaDB:NF0100490"/>
<dbReference type="GeneID" id="68113575"/>
<dbReference type="AlphaFoldDB" id="A0A6A5B9S3"/>
<organism evidence="1 2">
    <name type="scientific">Naegleria fowleri</name>
    <name type="common">Brain eating amoeba</name>
    <dbReference type="NCBI Taxonomy" id="5763"/>
    <lineage>
        <taxon>Eukaryota</taxon>
        <taxon>Discoba</taxon>
        <taxon>Heterolobosea</taxon>
        <taxon>Tetramitia</taxon>
        <taxon>Eutetramitia</taxon>
        <taxon>Vahlkampfiidae</taxon>
        <taxon>Naegleria</taxon>
    </lineage>
</organism>
<dbReference type="RefSeq" id="XP_044559596.1">
    <property type="nucleotide sequence ID" value="XM_044709983.1"/>
</dbReference>
<name>A0A6A5B9S3_NAEFO</name>
<evidence type="ECO:0000313" key="1">
    <source>
        <dbReference type="EMBL" id="KAF0974883.1"/>
    </source>
</evidence>
<proteinExistence type="predicted"/>
<protein>
    <submittedName>
        <fullName evidence="1">Uncharacterized protein</fullName>
    </submittedName>
</protein>
<dbReference type="VEuPathDB" id="AmoebaDB:NfTy_076400"/>
<evidence type="ECO:0000313" key="2">
    <source>
        <dbReference type="Proteomes" id="UP000444721"/>
    </source>
</evidence>
<gene>
    <name evidence="1" type="ORF">FDP41_006357</name>
</gene>
<dbReference type="VEuPathDB" id="AmoebaDB:FDP41_006357"/>
<keyword evidence="2" id="KW-1185">Reference proteome</keyword>
<accession>A0A6A5B9S3</accession>
<comment type="caution">
    <text evidence="1">The sequence shown here is derived from an EMBL/GenBank/DDBJ whole genome shotgun (WGS) entry which is preliminary data.</text>
</comment>
<reference evidence="1 2" key="1">
    <citation type="journal article" date="2019" name="Sci. Rep.">
        <title>Nanopore sequencing improves the draft genome of the human pathogenic amoeba Naegleria fowleri.</title>
        <authorList>
            <person name="Liechti N."/>
            <person name="Schurch N."/>
            <person name="Bruggmann R."/>
            <person name="Wittwer M."/>
        </authorList>
    </citation>
    <scope>NUCLEOTIDE SEQUENCE [LARGE SCALE GENOMIC DNA]</scope>
    <source>
        <strain evidence="1 2">ATCC 30894</strain>
    </source>
</reference>
<dbReference type="Proteomes" id="UP000444721">
    <property type="component" value="Unassembled WGS sequence"/>
</dbReference>
<sequence length="139" mass="16142">MHSTRIRHSFFENIDSLVDGNEAQLCLLAQITTDILEAAGVLHGTLKGCSITHIKQAMEQTENIPLLREKLKTLFSDRYENVTLILDKDGPQWSPTRRFKFRVWKNNRDQFDGTDDIDSVFGEEYRAYFEKVSALKKFE</sequence>